<name>A0A433XB67_9HYPH</name>
<dbReference type="PANTHER" id="PTHR38731">
    <property type="entry name" value="LIPL45-RELATED LIPOPROTEIN-RELATED"/>
    <property type="match status" value="1"/>
</dbReference>
<feature type="compositionally biased region" description="Low complexity" evidence="1">
    <location>
        <begin position="246"/>
        <end position="256"/>
    </location>
</feature>
<dbReference type="PANTHER" id="PTHR38731:SF1">
    <property type="entry name" value="FECR PROTEIN DOMAIN-CONTAINING PROTEIN"/>
    <property type="match status" value="1"/>
</dbReference>
<dbReference type="Pfam" id="PF04773">
    <property type="entry name" value="FecR"/>
    <property type="match status" value="1"/>
</dbReference>
<dbReference type="Proteomes" id="UP000281547">
    <property type="component" value="Unassembled WGS sequence"/>
</dbReference>
<dbReference type="AlphaFoldDB" id="A0A433XB67"/>
<dbReference type="InterPro" id="IPR006860">
    <property type="entry name" value="FecR"/>
</dbReference>
<proteinExistence type="predicted"/>
<gene>
    <name evidence="3" type="ORF">EMQ25_10850</name>
</gene>
<dbReference type="Gene3D" id="2.60.120.1440">
    <property type="match status" value="1"/>
</dbReference>
<comment type="caution">
    <text evidence="3">The sequence shown here is derived from an EMBL/GenBank/DDBJ whole genome shotgun (WGS) entry which is preliminary data.</text>
</comment>
<evidence type="ECO:0000313" key="3">
    <source>
        <dbReference type="EMBL" id="RUT31341.1"/>
    </source>
</evidence>
<feature type="region of interest" description="Disordered" evidence="1">
    <location>
        <begin position="240"/>
        <end position="272"/>
    </location>
</feature>
<protein>
    <recommendedName>
        <fullName evidence="2">FecR protein domain-containing protein</fullName>
    </recommendedName>
</protein>
<dbReference type="EMBL" id="RZNJ01000003">
    <property type="protein sequence ID" value="RUT31341.1"/>
    <property type="molecule type" value="Genomic_DNA"/>
</dbReference>
<accession>A0A433XB67</accession>
<keyword evidence="4" id="KW-1185">Reference proteome</keyword>
<organism evidence="3 4">
    <name type="scientific">Arsenicitalea aurantiaca</name>
    <dbReference type="NCBI Taxonomy" id="1783274"/>
    <lineage>
        <taxon>Bacteria</taxon>
        <taxon>Pseudomonadati</taxon>
        <taxon>Pseudomonadota</taxon>
        <taxon>Alphaproteobacteria</taxon>
        <taxon>Hyphomicrobiales</taxon>
        <taxon>Devosiaceae</taxon>
        <taxon>Arsenicitalea</taxon>
    </lineage>
</organism>
<evidence type="ECO:0000313" key="4">
    <source>
        <dbReference type="Proteomes" id="UP000281547"/>
    </source>
</evidence>
<reference evidence="3 4" key="1">
    <citation type="journal article" date="2016" name="Int. J. Syst. Evol. Microbiol.">
        <title>Arsenicitalea aurantiaca gen. nov., sp. nov., a new member of the family Hyphomicrobiaceae, isolated from high-arsenic sediment.</title>
        <authorList>
            <person name="Mu Y."/>
            <person name="Zhou L."/>
            <person name="Zeng X.C."/>
            <person name="Liu L."/>
            <person name="Pan Y."/>
            <person name="Chen X."/>
            <person name="Wang J."/>
            <person name="Li S."/>
            <person name="Li W.J."/>
            <person name="Wang Y."/>
        </authorList>
    </citation>
    <scope>NUCLEOTIDE SEQUENCE [LARGE SCALE GENOMIC DNA]</scope>
    <source>
        <strain evidence="3 4">42-50</strain>
    </source>
</reference>
<evidence type="ECO:0000259" key="2">
    <source>
        <dbReference type="Pfam" id="PF04773"/>
    </source>
</evidence>
<sequence length="310" mass="32591">MRLALRLGQTRAMAGPHWRLVVQKALVVAVGLALALSTPASAQMGRALGVTPEAQSVLGAQVRTLTVGTDVTVGERVETGPNGLVELLFSERTKLVVGPGSALLIEEYLLRSDQTASSFAVNALSGTFRFMSGQSPKSAYQIRTPTGTIGVRGTEFDFAVTPTDTNVILYSGEATLCAVSGNCVELTESCALGTFSNQTSAVLDSNRGTRSQLRPLFPFSTSQYPLSYAFRVNQGENCLNPPPVNPNAAPFSEPAGTGDGTDPPPSDPCPTGSLIVPVGTERVQVADMGTRARLLFAQPSQDPYPNPCTS</sequence>
<feature type="domain" description="FecR protein" evidence="2">
    <location>
        <begin position="76"/>
        <end position="174"/>
    </location>
</feature>
<evidence type="ECO:0000256" key="1">
    <source>
        <dbReference type="SAM" id="MobiDB-lite"/>
    </source>
</evidence>